<name>S0G578_9BACT</name>
<evidence type="ECO:0000256" key="7">
    <source>
        <dbReference type="PIRSR" id="PIRSR001123-2"/>
    </source>
</evidence>
<feature type="domain" description="Peptidase M20 dimerisation" evidence="8">
    <location>
        <begin position="182"/>
        <end position="271"/>
    </location>
</feature>
<dbReference type="PANTHER" id="PTHR42994">
    <property type="entry name" value="PEPTIDASE T"/>
    <property type="match status" value="1"/>
</dbReference>
<dbReference type="InterPro" id="IPR010162">
    <property type="entry name" value="PepT-like"/>
</dbReference>
<comment type="cofactor">
    <cofactor evidence="1">
        <name>Zn(2+)</name>
        <dbReference type="ChEBI" id="CHEBI:29105"/>
    </cofactor>
</comment>
<evidence type="ECO:0000256" key="5">
    <source>
        <dbReference type="PIRNR" id="PIRNR001123"/>
    </source>
</evidence>
<dbReference type="GO" id="GO:0046872">
    <property type="term" value="F:metal ion binding"/>
    <property type="evidence" value="ECO:0007669"/>
    <property type="project" value="UniProtKB-UniRule"/>
</dbReference>
<dbReference type="PIRSF" id="PIRSF001123">
    <property type="entry name" value="PepA_GA"/>
    <property type="match status" value="1"/>
</dbReference>
<accession>S0G578</accession>
<dbReference type="Proteomes" id="UP000014216">
    <property type="component" value="Unassembled WGS sequence"/>
</dbReference>
<dbReference type="SUPFAM" id="SSF55031">
    <property type="entry name" value="Bacterial exopeptidase dimerisation domain"/>
    <property type="match status" value="1"/>
</dbReference>
<reference evidence="9 10" key="1">
    <citation type="journal article" date="2013" name="Genome Announc.">
        <title>Draft Genome Sequence of Desulfotignum phosphitoxidans DSM 13687 Strain FiPS-3.</title>
        <authorList>
            <person name="Poehlein A."/>
            <person name="Daniel R."/>
            <person name="Simeonova D.D."/>
        </authorList>
    </citation>
    <scope>NUCLEOTIDE SEQUENCE [LARGE SCALE GENOMIC DNA]</scope>
    <source>
        <strain evidence="9 10">DSM 13687</strain>
    </source>
</reference>
<evidence type="ECO:0000313" key="10">
    <source>
        <dbReference type="Proteomes" id="UP000014216"/>
    </source>
</evidence>
<dbReference type="SUPFAM" id="SSF53187">
    <property type="entry name" value="Zn-dependent exopeptidases"/>
    <property type="match status" value="1"/>
</dbReference>
<dbReference type="NCBIfam" id="TIGR01883">
    <property type="entry name" value="PepT-like"/>
    <property type="match status" value="1"/>
</dbReference>
<dbReference type="GO" id="GO:0045148">
    <property type="term" value="F:tripeptide aminopeptidase activity"/>
    <property type="evidence" value="ECO:0007669"/>
    <property type="project" value="UniProtKB-EC"/>
</dbReference>
<dbReference type="InterPro" id="IPR011650">
    <property type="entry name" value="Peptidase_M20_dimer"/>
</dbReference>
<dbReference type="Gene3D" id="3.40.630.10">
    <property type="entry name" value="Zn peptidases"/>
    <property type="match status" value="1"/>
</dbReference>
<organism evidence="9 10">
    <name type="scientific">Desulfotignum phosphitoxidans DSM 13687</name>
    <dbReference type="NCBI Taxonomy" id="1286635"/>
    <lineage>
        <taxon>Bacteria</taxon>
        <taxon>Pseudomonadati</taxon>
        <taxon>Thermodesulfobacteriota</taxon>
        <taxon>Desulfobacteria</taxon>
        <taxon>Desulfobacterales</taxon>
        <taxon>Desulfobacteraceae</taxon>
        <taxon>Desulfotignum</taxon>
    </lineage>
</organism>
<evidence type="ECO:0000256" key="2">
    <source>
        <dbReference type="ARBA" id="ARBA00022723"/>
    </source>
</evidence>
<dbReference type="RefSeq" id="WP_006966311.1">
    <property type="nucleotide sequence ID" value="NZ_APJX01000005.1"/>
</dbReference>
<dbReference type="EC" id="3.4.11.4" evidence="9"/>
<keyword evidence="4" id="KW-0862">Zinc</keyword>
<dbReference type="AlphaFoldDB" id="S0G578"/>
<feature type="active site" description="Proton acceptor" evidence="6">
    <location>
        <position position="139"/>
    </location>
</feature>
<comment type="similarity">
    <text evidence="5">Belongs to the peptidase M42 family.</text>
</comment>
<dbReference type="OrthoDB" id="9809784at2"/>
<protein>
    <submittedName>
        <fullName evidence="9">Peptidase T, tripeptide aminopeptidase PepT</fullName>
        <ecNumber evidence="9">3.4.11.4</ecNumber>
    </submittedName>
</protein>
<dbReference type="InterPro" id="IPR002933">
    <property type="entry name" value="Peptidase_M20"/>
</dbReference>
<keyword evidence="3 9" id="KW-0378">Hydrolase</keyword>
<dbReference type="InterPro" id="IPR008007">
    <property type="entry name" value="Peptidase_M42"/>
</dbReference>
<keyword evidence="9" id="KW-0031">Aminopeptidase</keyword>
<sequence length="379" mass="40469">MINSQRLSRRFIQLAQIDSESRHEAQVASAIENMLTPMGATVCYDRAGEKTGGDCSNLVAKFPGNRNVPPLFLSGHMDTVVPGKGVRVVFENGVFTSDGTTILGSDDKSAIAIILEVMAVIRENNLPCPPVELIFTVCEEIGLLGAKYFDLSLIDSKFGYILDSTDTEGIVTRAPAANKLFIEVTGRAAHAGAAPEKGVSAIFAAAKAISGLELGRIDSETTCNLGIITGGMATNIIPEKVEIRGEARSHDPEKLDRITKKMVSAFEDTARNLQNGDTVPRVTVTVEHDFPNTRIPEDHEVVVLARKAAANLGRTLESKTIGGGADANVFFGKGLSAGVLGTGMTDVHTVNESIALKDMEDTARLVLEILQVHAAEEQK</sequence>
<feature type="binding site" evidence="7">
    <location>
        <position position="163"/>
    </location>
    <ligand>
        <name>Zn(2+)</name>
        <dbReference type="ChEBI" id="CHEBI:29105"/>
        <label>1</label>
    </ligand>
</feature>
<evidence type="ECO:0000256" key="1">
    <source>
        <dbReference type="ARBA" id="ARBA00001947"/>
    </source>
</evidence>
<dbReference type="Pfam" id="PF07687">
    <property type="entry name" value="M20_dimer"/>
    <property type="match status" value="1"/>
</dbReference>
<dbReference type="PANTHER" id="PTHR42994:SF2">
    <property type="entry name" value="PEPTIDASE"/>
    <property type="match status" value="1"/>
</dbReference>
<feature type="binding site" evidence="7">
    <location>
        <position position="106"/>
    </location>
    <ligand>
        <name>Zn(2+)</name>
        <dbReference type="ChEBI" id="CHEBI:29105"/>
        <label>1</label>
    </ligand>
</feature>
<evidence type="ECO:0000256" key="4">
    <source>
        <dbReference type="ARBA" id="ARBA00022833"/>
    </source>
</evidence>
<dbReference type="EMBL" id="APJX01000005">
    <property type="protein sequence ID" value="EMS79221.1"/>
    <property type="molecule type" value="Genomic_DNA"/>
</dbReference>
<keyword evidence="2 7" id="KW-0479">Metal-binding</keyword>
<keyword evidence="10" id="KW-1185">Reference proteome</keyword>
<evidence type="ECO:0000256" key="6">
    <source>
        <dbReference type="PIRSR" id="PIRSR001123-1"/>
    </source>
</evidence>
<evidence type="ECO:0000313" key="9">
    <source>
        <dbReference type="EMBL" id="EMS79221.1"/>
    </source>
</evidence>
<gene>
    <name evidence="9" type="primary">pepT</name>
    <name evidence="9" type="ORF">Dpo_5c01450</name>
</gene>
<feature type="binding site" evidence="7">
    <location>
        <position position="106"/>
    </location>
    <ligand>
        <name>Zn(2+)</name>
        <dbReference type="ChEBI" id="CHEBI:29105"/>
        <label>2</label>
    </ligand>
</feature>
<dbReference type="Pfam" id="PF01546">
    <property type="entry name" value="Peptidase_M20"/>
    <property type="match status" value="1"/>
</dbReference>
<keyword evidence="9" id="KW-0645">Protease</keyword>
<comment type="caution">
    <text evidence="9">The sequence shown here is derived from an EMBL/GenBank/DDBJ whole genome shotgun (WGS) entry which is preliminary data.</text>
</comment>
<dbReference type="Gene3D" id="3.30.70.360">
    <property type="match status" value="1"/>
</dbReference>
<proteinExistence type="inferred from homology"/>
<evidence type="ECO:0000259" key="8">
    <source>
        <dbReference type="Pfam" id="PF07687"/>
    </source>
</evidence>
<comment type="cofactor">
    <cofactor evidence="7">
        <name>a divalent metal cation</name>
        <dbReference type="ChEBI" id="CHEBI:60240"/>
    </cofactor>
    <text evidence="7">Binds 2 divalent metal cations per subunit.</text>
</comment>
<evidence type="ECO:0000256" key="3">
    <source>
        <dbReference type="ARBA" id="ARBA00022801"/>
    </source>
</evidence>
<feature type="binding site" evidence="7">
    <location>
        <position position="140"/>
    </location>
    <ligand>
        <name>Zn(2+)</name>
        <dbReference type="ChEBI" id="CHEBI:29105"/>
        <label>2</label>
    </ligand>
</feature>
<dbReference type="InterPro" id="IPR036264">
    <property type="entry name" value="Bact_exopeptidase_dim_dom"/>
</dbReference>